<keyword evidence="2" id="KW-1185">Reference proteome</keyword>
<dbReference type="AlphaFoldDB" id="G9WKZ9"/>
<comment type="caution">
    <text evidence="1">The sequence shown here is derived from an EMBL/GenBank/DDBJ whole genome shotgun (WGS) entry which is preliminary data.</text>
</comment>
<dbReference type="PATRIC" id="fig|796943.3.peg.413"/>
<reference evidence="1" key="2">
    <citation type="submission" date="2013-03" db="EMBL/GenBank/DDBJ databases">
        <title>The Genome Sequence of Oribacterium sp. ACB1.</title>
        <authorList>
            <consortium name="The Broad Institute Genomics Platform"/>
            <consortium name="The Broad Institute Genome Sequencing Center for Infectious Disease"/>
            <person name="Earl A."/>
            <person name="Ward D."/>
            <person name="Feldgarden M."/>
            <person name="Gevers D."/>
            <person name="Sizova M."/>
            <person name="Hazen A."/>
            <person name="Epstein S."/>
            <person name="Walker B."/>
            <person name="Young S."/>
            <person name="Zeng Q."/>
            <person name="Gargeya S."/>
            <person name="Fitzgerald M."/>
            <person name="Haas B."/>
            <person name="Abouelleil A."/>
            <person name="Allen A.W."/>
            <person name="Alvarado L."/>
            <person name="Arachchi H.M."/>
            <person name="Berlin A.M."/>
            <person name="Chapman S.B."/>
            <person name="Gainer-Dewar J."/>
            <person name="Goldberg J."/>
            <person name="Griggs A."/>
            <person name="Gujja S."/>
            <person name="Hansen M."/>
            <person name="Howarth C."/>
            <person name="Imamovic A."/>
            <person name="Ireland A."/>
            <person name="Larimer J."/>
            <person name="McCowan C."/>
            <person name="Murphy C."/>
            <person name="Pearson M."/>
            <person name="Poon T.W."/>
            <person name="Priest M."/>
            <person name="Roberts A."/>
            <person name="Saif S."/>
            <person name="Shea T."/>
            <person name="Sisk P."/>
            <person name="Sykes S."/>
            <person name="Wortman J."/>
            <person name="Nusbaum C."/>
            <person name="Birren B."/>
        </authorList>
    </citation>
    <scope>NUCLEOTIDE SEQUENCE [LARGE SCALE GENOMIC DNA]</scope>
    <source>
        <strain evidence="1">ACB1</strain>
    </source>
</reference>
<gene>
    <name evidence="1" type="ORF">HMPREF9625_02056</name>
</gene>
<evidence type="ECO:0000313" key="1">
    <source>
        <dbReference type="EMBL" id="EHL13454.1"/>
    </source>
</evidence>
<dbReference type="HOGENOM" id="CLU_140862_1_0_9"/>
<dbReference type="Proteomes" id="UP000018461">
    <property type="component" value="Unassembled WGS sequence"/>
</dbReference>
<organism evidence="1 2">
    <name type="scientific">Oribacterium parvum ACB1</name>
    <dbReference type="NCBI Taxonomy" id="796943"/>
    <lineage>
        <taxon>Bacteria</taxon>
        <taxon>Bacillati</taxon>
        <taxon>Bacillota</taxon>
        <taxon>Clostridia</taxon>
        <taxon>Lachnospirales</taxon>
        <taxon>Lachnospiraceae</taxon>
        <taxon>Oribacterium</taxon>
    </lineage>
</organism>
<protein>
    <submittedName>
        <fullName evidence="1">Uncharacterized protein</fullName>
    </submittedName>
</protein>
<dbReference type="STRING" id="796943.HMPREF9625_02056"/>
<reference evidence="1" key="1">
    <citation type="submission" date="2011-08" db="EMBL/GenBank/DDBJ databases">
        <authorList>
            <consortium name="The Broad Institute Genome Sequencing Platform"/>
            <person name="Earl A."/>
            <person name="Ward D."/>
            <person name="Feldgarden M."/>
            <person name="Gevers D."/>
            <person name="Sizova M."/>
            <person name="Hazen A."/>
            <person name="Epstein S."/>
            <person name="Young S.K."/>
            <person name="Zeng Q."/>
            <person name="Gargeya S."/>
            <person name="Fitzgerald M."/>
            <person name="Haas B."/>
            <person name="Abouelleil A."/>
            <person name="Alvarado L."/>
            <person name="Arachchi H.M."/>
            <person name="Berlin A."/>
            <person name="Brown A."/>
            <person name="Chapman S.B."/>
            <person name="Chen Z."/>
            <person name="Dunbar C."/>
            <person name="Freedman E."/>
            <person name="Gearin G."/>
            <person name="Gellesch M."/>
            <person name="Goldberg J."/>
            <person name="Griggs A."/>
            <person name="Gujja S."/>
            <person name="Heiman D."/>
            <person name="Howarth C."/>
            <person name="Larson L."/>
            <person name="Lui A."/>
            <person name="MacDonald P.J.P."/>
            <person name="Montmayeur A."/>
            <person name="Murphy C."/>
            <person name="Neiman D."/>
            <person name="Pearson M."/>
            <person name="Priest M."/>
            <person name="Roberts A."/>
            <person name="Saif S."/>
            <person name="Shea T."/>
            <person name="Shenoy N."/>
            <person name="Sisk P."/>
            <person name="Stolte C."/>
            <person name="Sykes S."/>
            <person name="Wortman J."/>
            <person name="Nusbaum C."/>
            <person name="Birren B."/>
        </authorList>
    </citation>
    <scope>NUCLEOTIDE SEQUENCE</scope>
    <source>
        <strain evidence="1">ACB1</strain>
    </source>
</reference>
<proteinExistence type="predicted"/>
<evidence type="ECO:0000313" key="2">
    <source>
        <dbReference type="Proteomes" id="UP000018461"/>
    </source>
</evidence>
<dbReference type="Pfam" id="PF19642">
    <property type="entry name" value="DUF6145"/>
    <property type="match status" value="1"/>
</dbReference>
<sequence>MIIKEEGESAKRVLCGANSYIEKFFFNPRFQNLPEEVKESLQKIAVVFTEDIGGVFLMQFDDEGRLDIASIKEEDDYLYDAIGAELKRKQILKDYKDLFSKLEEYYAGLLQIESLERAGES</sequence>
<dbReference type="EMBL" id="AFZC02000002">
    <property type="protein sequence ID" value="EHL13454.1"/>
    <property type="molecule type" value="Genomic_DNA"/>
</dbReference>
<accession>G9WKZ9</accession>
<dbReference type="RefSeq" id="WP_009535878.1">
    <property type="nucleotide sequence ID" value="NZ_KE148312.1"/>
</dbReference>
<dbReference type="InterPro" id="IPR046143">
    <property type="entry name" value="DUF6145"/>
</dbReference>
<name>G9WKZ9_9FIRM</name>